<dbReference type="AlphaFoldDB" id="A0A2R6AZU2"/>
<organism evidence="2 3">
    <name type="scientific">Candidatus Marsarchaeota G2 archaeon OSP_D</name>
    <dbReference type="NCBI Taxonomy" id="1978157"/>
    <lineage>
        <taxon>Archaea</taxon>
        <taxon>Candidatus Marsarchaeota</taxon>
        <taxon>Candidatus Marsarchaeota group 2</taxon>
    </lineage>
</organism>
<sequence length="70" mass="8475">MISIPYYWFWVETDFYVWVHRFNMYIKMASGRSLIKAMIAMVFIASMLTTVYFRFFHGRERVTHHAVLCG</sequence>
<gene>
    <name evidence="2" type="ORF">B9Q03_02760</name>
</gene>
<reference evidence="2 3" key="1">
    <citation type="submission" date="2017-04" db="EMBL/GenBank/DDBJ databases">
        <title>Novel microbial lineages endemic to geothermal iron-oxide mats fill important gaps in the evolutionary history of Archaea.</title>
        <authorList>
            <person name="Jay Z.J."/>
            <person name="Beam J.P."/>
            <person name="Dlakic M."/>
            <person name="Rusch D.B."/>
            <person name="Kozubal M.A."/>
            <person name="Inskeep W.P."/>
        </authorList>
    </citation>
    <scope>NUCLEOTIDE SEQUENCE [LARGE SCALE GENOMIC DNA]</scope>
    <source>
        <strain evidence="2">OSP_D</strain>
    </source>
</reference>
<evidence type="ECO:0000313" key="3">
    <source>
        <dbReference type="Proteomes" id="UP000240322"/>
    </source>
</evidence>
<keyword evidence="1" id="KW-0812">Transmembrane</keyword>
<evidence type="ECO:0000256" key="1">
    <source>
        <dbReference type="SAM" id="Phobius"/>
    </source>
</evidence>
<evidence type="ECO:0000313" key="2">
    <source>
        <dbReference type="EMBL" id="PSN91917.1"/>
    </source>
</evidence>
<name>A0A2R6AZU2_9ARCH</name>
<keyword evidence="1" id="KW-0472">Membrane</keyword>
<proteinExistence type="predicted"/>
<dbReference type="EMBL" id="NEXE01000014">
    <property type="protein sequence ID" value="PSN91917.1"/>
    <property type="molecule type" value="Genomic_DNA"/>
</dbReference>
<dbReference type="Proteomes" id="UP000240322">
    <property type="component" value="Unassembled WGS sequence"/>
</dbReference>
<protein>
    <submittedName>
        <fullName evidence="2">Uncharacterized protein</fullName>
    </submittedName>
</protein>
<accession>A0A2R6AZU2</accession>
<feature type="transmembrane region" description="Helical" evidence="1">
    <location>
        <begin position="34"/>
        <end position="55"/>
    </location>
</feature>
<comment type="caution">
    <text evidence="2">The sequence shown here is derived from an EMBL/GenBank/DDBJ whole genome shotgun (WGS) entry which is preliminary data.</text>
</comment>
<keyword evidence="1" id="KW-1133">Transmembrane helix</keyword>